<protein>
    <recommendedName>
        <fullName evidence="1">BFD-like [2Fe-2S]-binding domain-containing protein</fullName>
    </recommendedName>
</protein>
<proteinExistence type="predicted"/>
<evidence type="ECO:0000313" key="2">
    <source>
        <dbReference type="EMBL" id="MPM10083.1"/>
    </source>
</evidence>
<sequence length="59" mass="6266">MADDPVICTCLDLTRNDIIEAISQYGCKTTDDVADAIEAGAVCGSCIDDIQEILDEVNS</sequence>
<name>A0A644X710_9ZZZZ</name>
<reference evidence="2" key="1">
    <citation type="submission" date="2019-08" db="EMBL/GenBank/DDBJ databases">
        <authorList>
            <person name="Kucharzyk K."/>
            <person name="Murdoch R.W."/>
            <person name="Higgins S."/>
            <person name="Loffler F."/>
        </authorList>
    </citation>
    <scope>NUCLEOTIDE SEQUENCE</scope>
</reference>
<dbReference type="InterPro" id="IPR041854">
    <property type="entry name" value="BFD-like_2Fe2S-bd_dom_sf"/>
</dbReference>
<dbReference type="EMBL" id="VSSQ01001648">
    <property type="protein sequence ID" value="MPM10083.1"/>
    <property type="molecule type" value="Genomic_DNA"/>
</dbReference>
<dbReference type="InterPro" id="IPR007419">
    <property type="entry name" value="BFD-like_2Fe2S-bd_dom"/>
</dbReference>
<evidence type="ECO:0000259" key="1">
    <source>
        <dbReference type="Pfam" id="PF04324"/>
    </source>
</evidence>
<comment type="caution">
    <text evidence="2">The sequence shown here is derived from an EMBL/GenBank/DDBJ whole genome shotgun (WGS) entry which is preliminary data.</text>
</comment>
<dbReference type="AlphaFoldDB" id="A0A644X710"/>
<dbReference type="Pfam" id="PF04324">
    <property type="entry name" value="Fer2_BFD"/>
    <property type="match status" value="1"/>
</dbReference>
<feature type="domain" description="BFD-like [2Fe-2S]-binding" evidence="1">
    <location>
        <begin position="6"/>
        <end position="56"/>
    </location>
</feature>
<gene>
    <name evidence="2" type="ORF">SDC9_56407</name>
</gene>
<accession>A0A644X710</accession>
<organism evidence="2">
    <name type="scientific">bioreactor metagenome</name>
    <dbReference type="NCBI Taxonomy" id="1076179"/>
    <lineage>
        <taxon>unclassified sequences</taxon>
        <taxon>metagenomes</taxon>
        <taxon>ecological metagenomes</taxon>
    </lineage>
</organism>
<dbReference type="Gene3D" id="1.10.10.1100">
    <property type="entry name" value="BFD-like [2Fe-2S]-binding domain"/>
    <property type="match status" value="1"/>
</dbReference>